<dbReference type="EMBL" id="MN740121">
    <property type="protein sequence ID" value="QHT88682.1"/>
    <property type="molecule type" value="Genomic_DNA"/>
</dbReference>
<reference evidence="1" key="1">
    <citation type="journal article" date="2020" name="Nature">
        <title>Giant virus diversity and host interactions through global metagenomics.</title>
        <authorList>
            <person name="Schulz F."/>
            <person name="Roux S."/>
            <person name="Paez-Espino D."/>
            <person name="Jungbluth S."/>
            <person name="Walsh D.A."/>
            <person name="Denef V.J."/>
            <person name="McMahon K.D."/>
            <person name="Konstantinidis K.T."/>
            <person name="Eloe-Fadrosh E.A."/>
            <person name="Kyrpides N.C."/>
            <person name="Woyke T."/>
        </authorList>
    </citation>
    <scope>NUCLEOTIDE SEQUENCE</scope>
    <source>
        <strain evidence="1">GVMAG-M-3300023184-51</strain>
    </source>
</reference>
<organism evidence="1">
    <name type="scientific">viral metagenome</name>
    <dbReference type="NCBI Taxonomy" id="1070528"/>
    <lineage>
        <taxon>unclassified sequences</taxon>
        <taxon>metagenomes</taxon>
        <taxon>organismal metagenomes</taxon>
    </lineage>
</organism>
<proteinExistence type="predicted"/>
<accession>A0A6C0I7A7</accession>
<sequence>MYYTMNMNSAVSPSWQPQGETNSKIVQDANITSNWKYRQYIQKNGGQIMKYNSMEAISASGNNPYYINQDQSTANIPHLYNSLHSPSVKQDISPDSDLKRDYLSKQRLSARMISPSIPTNKF</sequence>
<protein>
    <submittedName>
        <fullName evidence="1">Uncharacterized protein</fullName>
    </submittedName>
</protein>
<evidence type="ECO:0000313" key="1">
    <source>
        <dbReference type="EMBL" id="QHT88682.1"/>
    </source>
</evidence>
<dbReference type="AlphaFoldDB" id="A0A6C0I7A7"/>
<name>A0A6C0I7A7_9ZZZZ</name>